<sequence length="226" mass="23160">MTDDTISFGTAPSADTGQVTSAEALDAAFAGKPVELVLSDGQVKHFAAHRWTGSATATEVALFVDPCTGPTLDVGCGPGRLTAALTDKGLPALGIDISAEAVRLTRERGGAAVQHDVFDELPGGSRWQHILLADGNVGLGGDPVHLLRRLLALLQTGGTLLVEIAGPGVDCGREQVHLRVGDKVSEPFHWATVGVDGIEDVAAAAGLAVIGVRALADRHVATLSAL</sequence>
<reference evidence="1" key="1">
    <citation type="submission" date="2020-02" db="EMBL/GenBank/DDBJ databases">
        <authorList>
            <person name="Meier V. D."/>
        </authorList>
    </citation>
    <scope>NUCLEOTIDE SEQUENCE</scope>
    <source>
        <strain evidence="1">AVDCRST_MAG47</strain>
    </source>
</reference>
<evidence type="ECO:0008006" key="2">
    <source>
        <dbReference type="Google" id="ProtNLM"/>
    </source>
</evidence>
<dbReference type="EMBL" id="CADCUK010000083">
    <property type="protein sequence ID" value="CAA9370637.1"/>
    <property type="molecule type" value="Genomic_DNA"/>
</dbReference>
<organism evidence="1">
    <name type="scientific">uncultured Nocardioidaceae bacterium</name>
    <dbReference type="NCBI Taxonomy" id="253824"/>
    <lineage>
        <taxon>Bacteria</taxon>
        <taxon>Bacillati</taxon>
        <taxon>Actinomycetota</taxon>
        <taxon>Actinomycetes</taxon>
        <taxon>Propionibacteriales</taxon>
        <taxon>Nocardioidaceae</taxon>
        <taxon>environmental samples</taxon>
    </lineage>
</organism>
<dbReference type="InterPro" id="IPR029063">
    <property type="entry name" value="SAM-dependent_MTases_sf"/>
</dbReference>
<accession>A0A6J4MW32</accession>
<dbReference type="Gene3D" id="3.40.50.150">
    <property type="entry name" value="Vaccinia Virus protein VP39"/>
    <property type="match status" value="1"/>
</dbReference>
<dbReference type="AlphaFoldDB" id="A0A6J4MW32"/>
<dbReference type="Pfam" id="PF13489">
    <property type="entry name" value="Methyltransf_23"/>
    <property type="match status" value="1"/>
</dbReference>
<evidence type="ECO:0000313" key="1">
    <source>
        <dbReference type="EMBL" id="CAA9370637.1"/>
    </source>
</evidence>
<gene>
    <name evidence="1" type="ORF">AVDCRST_MAG47-1189</name>
</gene>
<proteinExistence type="predicted"/>
<dbReference type="SUPFAM" id="SSF53335">
    <property type="entry name" value="S-adenosyl-L-methionine-dependent methyltransferases"/>
    <property type="match status" value="1"/>
</dbReference>
<name>A0A6J4MW32_9ACTN</name>
<protein>
    <recommendedName>
        <fullName evidence="2">Methyltransferase domain-containing protein</fullName>
    </recommendedName>
</protein>